<gene>
    <name evidence="1" type="ordered locus">sce3061</name>
</gene>
<dbReference type="Proteomes" id="UP000002139">
    <property type="component" value="Chromosome"/>
</dbReference>
<accession>A9GI56</accession>
<reference evidence="1 2" key="1">
    <citation type="journal article" date="2007" name="Nat. Biotechnol.">
        <title>Complete genome sequence of the myxobacterium Sorangium cellulosum.</title>
        <authorList>
            <person name="Schneiker S."/>
            <person name="Perlova O."/>
            <person name="Kaiser O."/>
            <person name="Gerth K."/>
            <person name="Alici A."/>
            <person name="Altmeyer M.O."/>
            <person name="Bartels D."/>
            <person name="Bekel T."/>
            <person name="Beyer S."/>
            <person name="Bode E."/>
            <person name="Bode H.B."/>
            <person name="Bolten C.J."/>
            <person name="Choudhuri J.V."/>
            <person name="Doss S."/>
            <person name="Elnakady Y.A."/>
            <person name="Frank B."/>
            <person name="Gaigalat L."/>
            <person name="Goesmann A."/>
            <person name="Groeger C."/>
            <person name="Gross F."/>
            <person name="Jelsbak L."/>
            <person name="Jelsbak L."/>
            <person name="Kalinowski J."/>
            <person name="Kegler C."/>
            <person name="Knauber T."/>
            <person name="Konietzny S."/>
            <person name="Kopp M."/>
            <person name="Krause L."/>
            <person name="Krug D."/>
            <person name="Linke B."/>
            <person name="Mahmud T."/>
            <person name="Martinez-Arias R."/>
            <person name="McHardy A.C."/>
            <person name="Merai M."/>
            <person name="Meyer F."/>
            <person name="Mormann S."/>
            <person name="Munoz-Dorado J."/>
            <person name="Perez J."/>
            <person name="Pradella S."/>
            <person name="Rachid S."/>
            <person name="Raddatz G."/>
            <person name="Rosenau F."/>
            <person name="Rueckert C."/>
            <person name="Sasse F."/>
            <person name="Scharfe M."/>
            <person name="Schuster S.C."/>
            <person name="Suen G."/>
            <person name="Treuner-Lange A."/>
            <person name="Velicer G.J."/>
            <person name="Vorholter F.-J."/>
            <person name="Weissman K.J."/>
            <person name="Welch R.D."/>
            <person name="Wenzel S.C."/>
            <person name="Whitworth D.E."/>
            <person name="Wilhelm S."/>
            <person name="Wittmann C."/>
            <person name="Bloecker H."/>
            <person name="Puehler A."/>
            <person name="Mueller R."/>
        </authorList>
    </citation>
    <scope>NUCLEOTIDE SEQUENCE [LARGE SCALE GENOMIC DNA]</scope>
    <source>
        <strain evidence="2">So ce56</strain>
    </source>
</reference>
<dbReference type="AlphaFoldDB" id="A9GI56"/>
<proteinExistence type="predicted"/>
<sequence length="89" mass="9740">MPGVVMLDDMNTSEVTAAASDELDFHDGPRIDRQLICLALTASGQEGKEAFCGSRWRLDPDKKDVCSKKASSGSDVEWILYCALTIFPD</sequence>
<evidence type="ECO:0000313" key="1">
    <source>
        <dbReference type="EMBL" id="CAN93220.1"/>
    </source>
</evidence>
<dbReference type="EMBL" id="AM746676">
    <property type="protein sequence ID" value="CAN93220.1"/>
    <property type="molecule type" value="Genomic_DNA"/>
</dbReference>
<dbReference type="KEGG" id="scl:sce3061"/>
<keyword evidence="2" id="KW-1185">Reference proteome</keyword>
<protein>
    <submittedName>
        <fullName evidence="1">Uncharacterized protein</fullName>
    </submittedName>
</protein>
<evidence type="ECO:0000313" key="2">
    <source>
        <dbReference type="Proteomes" id="UP000002139"/>
    </source>
</evidence>
<dbReference type="HOGENOM" id="CLU_2453029_0_0_7"/>
<name>A9GI56_SORC5</name>
<organism evidence="1 2">
    <name type="scientific">Sorangium cellulosum (strain So ce56)</name>
    <name type="common">Polyangium cellulosum (strain So ce56)</name>
    <dbReference type="NCBI Taxonomy" id="448385"/>
    <lineage>
        <taxon>Bacteria</taxon>
        <taxon>Pseudomonadati</taxon>
        <taxon>Myxococcota</taxon>
        <taxon>Polyangia</taxon>
        <taxon>Polyangiales</taxon>
        <taxon>Polyangiaceae</taxon>
        <taxon>Sorangium</taxon>
    </lineage>
</organism>